<keyword evidence="3" id="KW-1185">Reference proteome</keyword>
<evidence type="ECO:0000313" key="3">
    <source>
        <dbReference type="Proteomes" id="UP000291116"/>
    </source>
</evidence>
<feature type="region of interest" description="Disordered" evidence="1">
    <location>
        <begin position="571"/>
        <end position="610"/>
    </location>
</feature>
<evidence type="ECO:0000256" key="1">
    <source>
        <dbReference type="SAM" id="MobiDB-lite"/>
    </source>
</evidence>
<feature type="compositionally biased region" description="Basic and acidic residues" evidence="1">
    <location>
        <begin position="548"/>
        <end position="557"/>
    </location>
</feature>
<proteinExistence type="predicted"/>
<feature type="region of interest" description="Disordered" evidence="1">
    <location>
        <begin position="491"/>
        <end position="557"/>
    </location>
</feature>
<dbReference type="PANTHER" id="PTHR34547">
    <property type="entry name" value="YACP-LIKE NYN DOMAIN PROTEIN"/>
    <property type="match status" value="1"/>
</dbReference>
<protein>
    <submittedName>
        <fullName evidence="2">Uncharacterized protein</fullName>
    </submittedName>
</protein>
<name>A0A448ZCZ1_9STRA</name>
<feature type="compositionally biased region" description="Low complexity" evidence="1">
    <location>
        <begin position="185"/>
        <end position="199"/>
    </location>
</feature>
<dbReference type="Pfam" id="PF05991">
    <property type="entry name" value="NYN_YacP"/>
    <property type="match status" value="2"/>
</dbReference>
<feature type="compositionally biased region" description="Polar residues" evidence="1">
    <location>
        <begin position="527"/>
        <end position="537"/>
    </location>
</feature>
<dbReference type="InterPro" id="IPR010298">
    <property type="entry name" value="YacP-like"/>
</dbReference>
<feature type="region of interest" description="Disordered" evidence="1">
    <location>
        <begin position="1"/>
        <end position="46"/>
    </location>
</feature>
<accession>A0A448ZCZ1</accession>
<sequence>MSRNASRGNGNNTDDDCDDDKDHRNWNRNRTATMTTTTTRTAKRKAASARRVRYEHANQGARAPFTLAIATTRKASLAVFCILQFALWIGVVDRGVLVADGFGSLFVANHHHHHKTVNSNTLFGGSATDSPQTSRHHFFSRFRNDHVARHHDERICASRTPRLVLWMGQKGGSKGDKQNRKKKATSSGATGASSPQPSSIPVQRVSNQINVPIRRQIRYGKINKQLREAAATGQSFRQTRKGNFVPAGPGTAGNNVKRTSYRKQLDEETIQQKALERQRKGQNPDWSVVLNQTKADPLVLVDGYNVIYKWARLKKHMARGDVQHARELLLEDLEGLASLRRWRIECVFDGAGRGGIAGPLGSGPGNKNDGLGLGKQPTTAPFGKAGTVRTVFTGSGIEADTYIEGRCAAAKNVTLGKTTSSLVVATDDAQIRLVANSAGALCMGSDRFVLELRAVKKSMQYRVEKAMAEVNGVPIRPEKLWGTTVSSVAGGTGSSFQASTTGTAASSDASNRTNKTAAKTDNNTATPQGTKRQSQLRPISAENRIGTAKKEVLEEHADGSKTIKARYGANHIIITDNRNKKPKQRKQHMATGRGGEGEPKRKKKKKKKKK</sequence>
<feature type="region of interest" description="Disordered" evidence="1">
    <location>
        <begin position="168"/>
        <end position="207"/>
    </location>
</feature>
<dbReference type="Proteomes" id="UP000291116">
    <property type="component" value="Unassembled WGS sequence"/>
</dbReference>
<dbReference type="EMBL" id="CAACVS010000241">
    <property type="protein sequence ID" value="VEU39870.1"/>
    <property type="molecule type" value="Genomic_DNA"/>
</dbReference>
<reference evidence="2 3" key="1">
    <citation type="submission" date="2019-01" db="EMBL/GenBank/DDBJ databases">
        <authorList>
            <person name="Ferrante I. M."/>
        </authorList>
    </citation>
    <scope>NUCLEOTIDE SEQUENCE [LARGE SCALE GENOMIC DNA]</scope>
    <source>
        <strain evidence="2 3">B856</strain>
    </source>
</reference>
<feature type="compositionally biased region" description="Low complexity" evidence="1">
    <location>
        <begin position="491"/>
        <end position="526"/>
    </location>
</feature>
<gene>
    <name evidence="2" type="ORF">PSNMU_V1.4_AUG-EV-PASAV3_0067360</name>
</gene>
<dbReference type="PANTHER" id="PTHR34547:SF1">
    <property type="entry name" value="YACP-LIKE NYN DOMAIN PROTEIN"/>
    <property type="match status" value="1"/>
</dbReference>
<dbReference type="AlphaFoldDB" id="A0A448ZCZ1"/>
<feature type="compositionally biased region" description="Low complexity" evidence="1">
    <location>
        <begin position="28"/>
        <end position="40"/>
    </location>
</feature>
<dbReference type="OrthoDB" id="513221at2759"/>
<organism evidence="2 3">
    <name type="scientific">Pseudo-nitzschia multistriata</name>
    <dbReference type="NCBI Taxonomy" id="183589"/>
    <lineage>
        <taxon>Eukaryota</taxon>
        <taxon>Sar</taxon>
        <taxon>Stramenopiles</taxon>
        <taxon>Ochrophyta</taxon>
        <taxon>Bacillariophyta</taxon>
        <taxon>Bacillariophyceae</taxon>
        <taxon>Bacillariophycidae</taxon>
        <taxon>Bacillariales</taxon>
        <taxon>Bacillariaceae</taxon>
        <taxon>Pseudo-nitzschia</taxon>
    </lineage>
</organism>
<feature type="compositionally biased region" description="Basic residues" evidence="1">
    <location>
        <begin position="600"/>
        <end position="610"/>
    </location>
</feature>
<evidence type="ECO:0000313" key="2">
    <source>
        <dbReference type="EMBL" id="VEU39870.1"/>
    </source>
</evidence>